<protein>
    <submittedName>
        <fullName evidence="2">GTPase-activating protein</fullName>
    </submittedName>
</protein>
<evidence type="ECO:0000313" key="3">
    <source>
        <dbReference type="Proteomes" id="UP000240317"/>
    </source>
</evidence>
<dbReference type="Pfam" id="PF14332">
    <property type="entry name" value="DUF4388"/>
    <property type="match status" value="1"/>
</dbReference>
<dbReference type="Proteomes" id="UP000240317">
    <property type="component" value="Unassembled WGS sequence"/>
</dbReference>
<accession>A0A2T3WBX6</accession>
<dbReference type="InterPro" id="IPR025497">
    <property type="entry name" value="PatA-like_N"/>
</dbReference>
<name>A0A2T3WBX6_9DEIO</name>
<evidence type="ECO:0000259" key="1">
    <source>
        <dbReference type="Pfam" id="PF14332"/>
    </source>
</evidence>
<organism evidence="2 3">
    <name type="scientific">Deinococcus arcticus</name>
    <dbReference type="NCBI Taxonomy" id="2136176"/>
    <lineage>
        <taxon>Bacteria</taxon>
        <taxon>Thermotogati</taxon>
        <taxon>Deinococcota</taxon>
        <taxon>Deinococci</taxon>
        <taxon>Deinococcales</taxon>
        <taxon>Deinococcaceae</taxon>
        <taxon>Deinococcus</taxon>
    </lineage>
</organism>
<dbReference type="AlphaFoldDB" id="A0A2T3WBX6"/>
<dbReference type="RefSeq" id="WP_107136624.1">
    <property type="nucleotide sequence ID" value="NZ_PYSV01000002.1"/>
</dbReference>
<sequence length="244" mass="26436">MQGLLSDVPLLGVLELIHTTRQTGVLEVQTDVPFTVAFVGGEIVSGGILDWLGTEAIHACPLLVDAGMFMFSPRAVTGAPLGPYGHFSTDWARLSDEWIQVCQVIGSPSQVFEGRVPLFDVPGGRSVRSAALSAEMPLFQVAQTVAQNVQSGALEPRGRFEWQRLKLQPTKQRAALHPVARLLDGERTLGDAVDQGTPVADVREYLLGELRLGLRFSGSGWVLRDLVWETQHLQGGEGERVMGG</sequence>
<dbReference type="EMBL" id="PYSV01000002">
    <property type="protein sequence ID" value="PTA69314.1"/>
    <property type="molecule type" value="Genomic_DNA"/>
</dbReference>
<dbReference type="OrthoDB" id="61762at2"/>
<keyword evidence="3" id="KW-1185">Reference proteome</keyword>
<feature type="domain" description="PatA-like N-terminal" evidence="1">
    <location>
        <begin position="2"/>
        <end position="98"/>
    </location>
</feature>
<evidence type="ECO:0000313" key="2">
    <source>
        <dbReference type="EMBL" id="PTA69314.1"/>
    </source>
</evidence>
<comment type="caution">
    <text evidence="2">The sequence shown here is derived from an EMBL/GenBank/DDBJ whole genome shotgun (WGS) entry which is preliminary data.</text>
</comment>
<reference evidence="2 3" key="1">
    <citation type="submission" date="2018-03" db="EMBL/GenBank/DDBJ databases">
        <title>Draft genome of Deinococcus sp. OD32.</title>
        <authorList>
            <person name="Wang X.-P."/>
            <person name="Du Z.-J."/>
        </authorList>
    </citation>
    <scope>NUCLEOTIDE SEQUENCE [LARGE SCALE GENOMIC DNA]</scope>
    <source>
        <strain evidence="2 3">OD32</strain>
    </source>
</reference>
<proteinExistence type="predicted"/>
<gene>
    <name evidence="2" type="ORF">C8263_02995</name>
</gene>